<accession>A0A4C1X7W4</accession>
<proteinExistence type="predicted"/>
<sequence length="102" mass="11577">MIYRFVVTQRSLYVQVQYGRPRADFARRACARERARRGEGRGETVGPRLMHNARPSCPGPAPAARRTSPAARRTPRQITRRYVPPPPRRAVQCSTYVTALSL</sequence>
<gene>
    <name evidence="2" type="ORF">EVAR_44380_1</name>
</gene>
<dbReference type="Proteomes" id="UP000299102">
    <property type="component" value="Unassembled WGS sequence"/>
</dbReference>
<comment type="caution">
    <text evidence="2">The sequence shown here is derived from an EMBL/GenBank/DDBJ whole genome shotgun (WGS) entry which is preliminary data.</text>
</comment>
<name>A0A4C1X7W4_EUMVA</name>
<protein>
    <submittedName>
        <fullName evidence="2">Uncharacterized protein</fullName>
    </submittedName>
</protein>
<feature type="region of interest" description="Disordered" evidence="1">
    <location>
        <begin position="33"/>
        <end position="87"/>
    </location>
</feature>
<feature type="compositionally biased region" description="Low complexity" evidence="1">
    <location>
        <begin position="62"/>
        <end position="72"/>
    </location>
</feature>
<reference evidence="2 3" key="1">
    <citation type="journal article" date="2019" name="Commun. Biol.">
        <title>The bagworm genome reveals a unique fibroin gene that provides high tensile strength.</title>
        <authorList>
            <person name="Kono N."/>
            <person name="Nakamura H."/>
            <person name="Ohtoshi R."/>
            <person name="Tomita M."/>
            <person name="Numata K."/>
            <person name="Arakawa K."/>
        </authorList>
    </citation>
    <scope>NUCLEOTIDE SEQUENCE [LARGE SCALE GENOMIC DNA]</scope>
</reference>
<feature type="compositionally biased region" description="Basic and acidic residues" evidence="1">
    <location>
        <begin position="33"/>
        <end position="42"/>
    </location>
</feature>
<organism evidence="2 3">
    <name type="scientific">Eumeta variegata</name>
    <name type="common">Bagworm moth</name>
    <name type="synonym">Eumeta japonica</name>
    <dbReference type="NCBI Taxonomy" id="151549"/>
    <lineage>
        <taxon>Eukaryota</taxon>
        <taxon>Metazoa</taxon>
        <taxon>Ecdysozoa</taxon>
        <taxon>Arthropoda</taxon>
        <taxon>Hexapoda</taxon>
        <taxon>Insecta</taxon>
        <taxon>Pterygota</taxon>
        <taxon>Neoptera</taxon>
        <taxon>Endopterygota</taxon>
        <taxon>Lepidoptera</taxon>
        <taxon>Glossata</taxon>
        <taxon>Ditrysia</taxon>
        <taxon>Tineoidea</taxon>
        <taxon>Psychidae</taxon>
        <taxon>Oiketicinae</taxon>
        <taxon>Eumeta</taxon>
    </lineage>
</organism>
<evidence type="ECO:0000313" key="2">
    <source>
        <dbReference type="EMBL" id="GBP59140.1"/>
    </source>
</evidence>
<evidence type="ECO:0000313" key="3">
    <source>
        <dbReference type="Proteomes" id="UP000299102"/>
    </source>
</evidence>
<dbReference type="AlphaFoldDB" id="A0A4C1X7W4"/>
<dbReference type="EMBL" id="BGZK01000753">
    <property type="protein sequence ID" value="GBP59140.1"/>
    <property type="molecule type" value="Genomic_DNA"/>
</dbReference>
<evidence type="ECO:0000256" key="1">
    <source>
        <dbReference type="SAM" id="MobiDB-lite"/>
    </source>
</evidence>
<keyword evidence="3" id="KW-1185">Reference proteome</keyword>